<evidence type="ECO:0000256" key="3">
    <source>
        <dbReference type="ARBA" id="ARBA00012845"/>
    </source>
</evidence>
<dbReference type="InterPro" id="IPR018170">
    <property type="entry name" value="Aldo/ket_reductase_CS"/>
</dbReference>
<keyword evidence="4" id="KW-0119">Carbohydrate metabolism</keyword>
<dbReference type="InterPro" id="IPR023210">
    <property type="entry name" value="NADP_OxRdtase_dom"/>
</dbReference>
<dbReference type="PRINTS" id="PR00069">
    <property type="entry name" value="ALDKETRDTASE"/>
</dbReference>
<feature type="domain" description="NADP-dependent oxidoreductase" evidence="13">
    <location>
        <begin position="18"/>
        <end position="288"/>
    </location>
</feature>
<evidence type="ECO:0000256" key="10">
    <source>
        <dbReference type="PIRSR" id="PIRSR000097-1"/>
    </source>
</evidence>
<evidence type="ECO:0000256" key="9">
    <source>
        <dbReference type="ARBA" id="ARBA00049485"/>
    </source>
</evidence>
<feature type="active site" description="Proton donor" evidence="10">
    <location>
        <position position="51"/>
    </location>
</feature>
<comment type="caution">
    <text evidence="14">The sequence shown here is derived from an EMBL/GenBank/DDBJ whole genome shotgun (WGS) entry which is preliminary data.</text>
</comment>
<protein>
    <recommendedName>
        <fullName evidence="3">D-xylose reductase [NAD(P)H]</fullName>
        <ecNumber evidence="3">1.1.1.307</ecNumber>
    </recommendedName>
</protein>
<evidence type="ECO:0000256" key="7">
    <source>
        <dbReference type="ARBA" id="ARBA00025065"/>
    </source>
</evidence>
<comment type="function">
    <text evidence="7">Catalyzes the initial reaction in the xylose utilization pathway by reducing D-xylose into xylitol. Xylose is a major component of hemicelluloses such as xylan. Most fungi utilize D-xylose via three enzymatic reactions, xylose reductase (XR), xylitol dehydrogenase (XDH), and xylulokinase, to form xylulose 5-phosphate, which enters pentose phosphate pathway.</text>
</comment>
<dbReference type="InterPro" id="IPR020471">
    <property type="entry name" value="AKR"/>
</dbReference>
<dbReference type="PANTHER" id="PTHR11732">
    <property type="entry name" value="ALDO/KETO REDUCTASE"/>
    <property type="match status" value="1"/>
</dbReference>
<dbReference type="OrthoDB" id="416253at2759"/>
<dbReference type="SUPFAM" id="SSF51430">
    <property type="entry name" value="NAD(P)-linked oxidoreductase"/>
    <property type="match status" value="1"/>
</dbReference>
<keyword evidence="6" id="KW-0520">NAD</keyword>
<comment type="pathway">
    <text evidence="1">Carbohydrate metabolism; D-xylose degradation.</text>
</comment>
<reference evidence="14" key="1">
    <citation type="submission" date="2022-11" db="EMBL/GenBank/DDBJ databases">
        <authorList>
            <person name="Petersen C."/>
        </authorList>
    </citation>
    <scope>NUCLEOTIDE SEQUENCE</scope>
    <source>
        <strain evidence="14">IBT 30069</strain>
    </source>
</reference>
<evidence type="ECO:0000256" key="11">
    <source>
        <dbReference type="PIRSR" id="PIRSR000097-2"/>
    </source>
</evidence>
<evidence type="ECO:0000256" key="6">
    <source>
        <dbReference type="ARBA" id="ARBA00023027"/>
    </source>
</evidence>
<dbReference type="AlphaFoldDB" id="A0A9W9FYW2"/>
<keyword evidence="4" id="KW-0859">Xylose metabolism</keyword>
<accession>A0A9W9FYW2</accession>
<dbReference type="Proteomes" id="UP001149165">
    <property type="component" value="Unassembled WGS sequence"/>
</dbReference>
<comment type="catalytic activity">
    <reaction evidence="8">
        <text>xylitol + NADP(+) = D-xylose + NADPH + H(+)</text>
        <dbReference type="Rhea" id="RHEA:27445"/>
        <dbReference type="ChEBI" id="CHEBI:15378"/>
        <dbReference type="ChEBI" id="CHEBI:17151"/>
        <dbReference type="ChEBI" id="CHEBI:53455"/>
        <dbReference type="ChEBI" id="CHEBI:57783"/>
        <dbReference type="ChEBI" id="CHEBI:58349"/>
        <dbReference type="EC" id="1.1.1.307"/>
    </reaction>
</comment>
<evidence type="ECO:0000313" key="15">
    <source>
        <dbReference type="Proteomes" id="UP001149165"/>
    </source>
</evidence>
<evidence type="ECO:0000256" key="8">
    <source>
        <dbReference type="ARBA" id="ARBA00047534"/>
    </source>
</evidence>
<evidence type="ECO:0000259" key="13">
    <source>
        <dbReference type="Pfam" id="PF00248"/>
    </source>
</evidence>
<evidence type="ECO:0000256" key="5">
    <source>
        <dbReference type="ARBA" id="ARBA00023002"/>
    </source>
</evidence>
<name>A0A9W9FYW2_9EURO</name>
<proteinExistence type="inferred from homology"/>
<dbReference type="PROSITE" id="PS00062">
    <property type="entry name" value="ALDOKETO_REDUCTASE_2"/>
    <property type="match status" value="1"/>
</dbReference>
<dbReference type="EMBL" id="JAPQKH010000003">
    <property type="protein sequence ID" value="KAJ5108097.1"/>
    <property type="molecule type" value="Genomic_DNA"/>
</dbReference>
<sequence length="327" mass="36845">MATGRTFKLNSGYEIPAVGLGTWLSKPHEVEDAVEHALRSGYRHIDAAACYQNENEVGKGWKKSGVKREDFYITSKLWNTHHHPDHVEEGLDKTLKDLQTDYVDLYLIHWPVAFEHTNETTTPIDPKTHRFRIADVPVADTWAVLEKLVAAGKIRSIGISNFTIEETKKLLKTAKIPPAANQIEAHPYLLQPELTQYLKDNKILPIAYSPLGNNLYNLPRKTHSVVDDPTVVEISKKLSKDPAQLLISWAIQRGSAVLPKSVTPSRIESNFADFVIPDAEFEALNKLDRAERYNYPFRWGIDVFGELGAAEAERRAEEHAASLRSSS</sequence>
<keyword evidence="15" id="KW-1185">Reference proteome</keyword>
<dbReference type="FunFam" id="3.20.20.100:FF:000007">
    <property type="entry name" value="NAD(P)H-dependent D-xylose reductase xyl1"/>
    <property type="match status" value="1"/>
</dbReference>
<evidence type="ECO:0000313" key="14">
    <source>
        <dbReference type="EMBL" id="KAJ5108097.1"/>
    </source>
</evidence>
<dbReference type="GO" id="GO:0016491">
    <property type="term" value="F:oxidoreductase activity"/>
    <property type="evidence" value="ECO:0007669"/>
    <property type="project" value="UniProtKB-KW"/>
</dbReference>
<dbReference type="EC" id="1.1.1.307" evidence="3"/>
<evidence type="ECO:0000256" key="1">
    <source>
        <dbReference type="ARBA" id="ARBA00004722"/>
    </source>
</evidence>
<evidence type="ECO:0000256" key="4">
    <source>
        <dbReference type="ARBA" id="ARBA00022629"/>
    </source>
</evidence>
<dbReference type="PROSITE" id="PS00798">
    <property type="entry name" value="ALDOKETO_REDUCTASE_1"/>
    <property type="match status" value="1"/>
</dbReference>
<dbReference type="Gene3D" id="3.20.20.100">
    <property type="entry name" value="NADP-dependent oxidoreductase domain"/>
    <property type="match status" value="1"/>
</dbReference>
<evidence type="ECO:0000256" key="2">
    <source>
        <dbReference type="ARBA" id="ARBA00007905"/>
    </source>
</evidence>
<keyword evidence="5" id="KW-0560">Oxidoreductase</keyword>
<feature type="site" description="Lowers pKa of active site Tyr" evidence="12">
    <location>
        <position position="76"/>
    </location>
</feature>
<comment type="catalytic activity">
    <reaction evidence="9">
        <text>xylitol + NAD(+) = D-xylose + NADH + H(+)</text>
        <dbReference type="Rhea" id="RHEA:27441"/>
        <dbReference type="ChEBI" id="CHEBI:15378"/>
        <dbReference type="ChEBI" id="CHEBI:17151"/>
        <dbReference type="ChEBI" id="CHEBI:53455"/>
        <dbReference type="ChEBI" id="CHEBI:57540"/>
        <dbReference type="ChEBI" id="CHEBI:57945"/>
        <dbReference type="EC" id="1.1.1.307"/>
    </reaction>
</comment>
<reference evidence="14" key="2">
    <citation type="journal article" date="2023" name="IMA Fungus">
        <title>Comparative genomic study of the Penicillium genus elucidates a diverse pangenome and 15 lateral gene transfer events.</title>
        <authorList>
            <person name="Petersen C."/>
            <person name="Sorensen T."/>
            <person name="Nielsen M.R."/>
            <person name="Sondergaard T.E."/>
            <person name="Sorensen J.L."/>
            <person name="Fitzpatrick D.A."/>
            <person name="Frisvad J.C."/>
            <person name="Nielsen K.L."/>
        </authorList>
    </citation>
    <scope>NUCLEOTIDE SEQUENCE</scope>
    <source>
        <strain evidence="14">IBT 30069</strain>
    </source>
</reference>
<evidence type="ECO:0000256" key="12">
    <source>
        <dbReference type="PIRSR" id="PIRSR000097-3"/>
    </source>
</evidence>
<dbReference type="GO" id="GO:0042732">
    <property type="term" value="P:D-xylose metabolic process"/>
    <property type="evidence" value="ECO:0007669"/>
    <property type="project" value="UniProtKB-KW"/>
</dbReference>
<comment type="similarity">
    <text evidence="2">Belongs to the aldo/keto reductase family.</text>
</comment>
<feature type="binding site" evidence="11">
    <location>
        <position position="109"/>
    </location>
    <ligand>
        <name>substrate</name>
    </ligand>
</feature>
<gene>
    <name evidence="14" type="ORF">N7456_004772</name>
</gene>
<organism evidence="14 15">
    <name type="scientific">Penicillium angulare</name>
    <dbReference type="NCBI Taxonomy" id="116970"/>
    <lineage>
        <taxon>Eukaryota</taxon>
        <taxon>Fungi</taxon>
        <taxon>Dikarya</taxon>
        <taxon>Ascomycota</taxon>
        <taxon>Pezizomycotina</taxon>
        <taxon>Eurotiomycetes</taxon>
        <taxon>Eurotiomycetidae</taxon>
        <taxon>Eurotiales</taxon>
        <taxon>Aspergillaceae</taxon>
        <taxon>Penicillium</taxon>
    </lineage>
</organism>
<dbReference type="Pfam" id="PF00248">
    <property type="entry name" value="Aldo_ket_red"/>
    <property type="match status" value="1"/>
</dbReference>
<dbReference type="InterPro" id="IPR036812">
    <property type="entry name" value="NAD(P)_OxRdtase_dom_sf"/>
</dbReference>
<dbReference type="PIRSF" id="PIRSF000097">
    <property type="entry name" value="AKR"/>
    <property type="match status" value="1"/>
</dbReference>